<organism evidence="1 2">
    <name type="scientific">Prorocentrum cordatum</name>
    <dbReference type="NCBI Taxonomy" id="2364126"/>
    <lineage>
        <taxon>Eukaryota</taxon>
        <taxon>Sar</taxon>
        <taxon>Alveolata</taxon>
        <taxon>Dinophyceae</taxon>
        <taxon>Prorocentrales</taxon>
        <taxon>Prorocentraceae</taxon>
        <taxon>Prorocentrum</taxon>
    </lineage>
</organism>
<feature type="non-terminal residue" evidence="1">
    <location>
        <position position="268"/>
    </location>
</feature>
<name>A0ABN9USN1_9DINO</name>
<gene>
    <name evidence="1" type="ORF">PCOR1329_LOCUS50129</name>
</gene>
<protein>
    <submittedName>
        <fullName evidence="1">Uncharacterized protein</fullName>
    </submittedName>
</protein>
<evidence type="ECO:0000313" key="1">
    <source>
        <dbReference type="EMBL" id="CAK0861470.1"/>
    </source>
</evidence>
<feature type="non-terminal residue" evidence="1">
    <location>
        <position position="1"/>
    </location>
</feature>
<accession>A0ABN9USN1</accession>
<dbReference type="Proteomes" id="UP001189429">
    <property type="component" value="Unassembled WGS sequence"/>
</dbReference>
<proteinExistence type="predicted"/>
<dbReference type="EMBL" id="CAUYUJ010016062">
    <property type="protein sequence ID" value="CAK0861470.1"/>
    <property type="molecule type" value="Genomic_DNA"/>
</dbReference>
<sequence length="268" mass="29294">ARAFADDILAATPSLFESAPILGPERGHEACDKALAKVLDRAIWRGAASGGLFLTTLAYTVCRSSVVGFLMHSDALPPRWASVEAEAFQLLVPGSSQWVCLDDLRQVRALGFPRGFDDLHVRCRAAQLRVATMENSAAGGRFGLPGCMFGCSPIAEDSIEHYANCQIGRSIIARELGLQRPDRPADRLASFLGFDLGPRSDESAVVLRGIRLAAMHRVHCHCRRGALRRGHSAREALPQACREVVRGHRRAGTVCDEAQARWRRDESL</sequence>
<evidence type="ECO:0000313" key="2">
    <source>
        <dbReference type="Proteomes" id="UP001189429"/>
    </source>
</evidence>
<comment type="caution">
    <text evidence="1">The sequence shown here is derived from an EMBL/GenBank/DDBJ whole genome shotgun (WGS) entry which is preliminary data.</text>
</comment>
<keyword evidence="2" id="KW-1185">Reference proteome</keyword>
<reference evidence="1" key="1">
    <citation type="submission" date="2023-10" db="EMBL/GenBank/DDBJ databases">
        <authorList>
            <person name="Chen Y."/>
            <person name="Shah S."/>
            <person name="Dougan E. K."/>
            <person name="Thang M."/>
            <person name="Chan C."/>
        </authorList>
    </citation>
    <scope>NUCLEOTIDE SEQUENCE [LARGE SCALE GENOMIC DNA]</scope>
</reference>